<organism evidence="1 2">
    <name type="scientific">Hyalomma asiaticum</name>
    <name type="common">Tick</name>
    <dbReference type="NCBI Taxonomy" id="266040"/>
    <lineage>
        <taxon>Eukaryota</taxon>
        <taxon>Metazoa</taxon>
        <taxon>Ecdysozoa</taxon>
        <taxon>Arthropoda</taxon>
        <taxon>Chelicerata</taxon>
        <taxon>Arachnida</taxon>
        <taxon>Acari</taxon>
        <taxon>Parasitiformes</taxon>
        <taxon>Ixodida</taxon>
        <taxon>Ixodoidea</taxon>
        <taxon>Ixodidae</taxon>
        <taxon>Hyalomminae</taxon>
        <taxon>Hyalomma</taxon>
    </lineage>
</organism>
<name>A0ACB7SVN7_HYAAI</name>
<evidence type="ECO:0000313" key="1">
    <source>
        <dbReference type="EMBL" id="KAH6939272.1"/>
    </source>
</evidence>
<protein>
    <submittedName>
        <fullName evidence="1">Uncharacterized protein</fullName>
    </submittedName>
</protein>
<accession>A0ACB7SVN7</accession>
<sequence length="105" mass="12158">MKGEQKKKSEDTQCICGRKRNLRRAPPPEACMRRAYYAGIEVGTRERRRRDDRTSRHSQQRRSVVYLEEVKTKIDSTTCSADVSRQSCGREAWGRRGSLIVELSP</sequence>
<comment type="caution">
    <text evidence="1">The sequence shown here is derived from an EMBL/GenBank/DDBJ whole genome shotgun (WGS) entry which is preliminary data.</text>
</comment>
<gene>
    <name evidence="1" type="ORF">HPB50_016744</name>
</gene>
<proteinExistence type="predicted"/>
<dbReference type="EMBL" id="CM023482">
    <property type="protein sequence ID" value="KAH6939272.1"/>
    <property type="molecule type" value="Genomic_DNA"/>
</dbReference>
<evidence type="ECO:0000313" key="2">
    <source>
        <dbReference type="Proteomes" id="UP000821845"/>
    </source>
</evidence>
<dbReference type="Proteomes" id="UP000821845">
    <property type="component" value="Chromosome 2"/>
</dbReference>
<reference evidence="1" key="1">
    <citation type="submission" date="2020-05" db="EMBL/GenBank/DDBJ databases">
        <title>Large-scale comparative analyses of tick genomes elucidate their genetic diversity and vector capacities.</title>
        <authorList>
            <person name="Jia N."/>
            <person name="Wang J."/>
            <person name="Shi W."/>
            <person name="Du L."/>
            <person name="Sun Y."/>
            <person name="Zhan W."/>
            <person name="Jiang J."/>
            <person name="Wang Q."/>
            <person name="Zhang B."/>
            <person name="Ji P."/>
            <person name="Sakyi L.B."/>
            <person name="Cui X."/>
            <person name="Yuan T."/>
            <person name="Jiang B."/>
            <person name="Yang W."/>
            <person name="Lam T.T.-Y."/>
            <person name="Chang Q."/>
            <person name="Ding S."/>
            <person name="Wang X."/>
            <person name="Zhu J."/>
            <person name="Ruan X."/>
            <person name="Zhao L."/>
            <person name="Wei J."/>
            <person name="Que T."/>
            <person name="Du C."/>
            <person name="Cheng J."/>
            <person name="Dai P."/>
            <person name="Han X."/>
            <person name="Huang E."/>
            <person name="Gao Y."/>
            <person name="Liu J."/>
            <person name="Shao H."/>
            <person name="Ye R."/>
            <person name="Li L."/>
            <person name="Wei W."/>
            <person name="Wang X."/>
            <person name="Wang C."/>
            <person name="Yang T."/>
            <person name="Huo Q."/>
            <person name="Li W."/>
            <person name="Guo W."/>
            <person name="Chen H."/>
            <person name="Zhou L."/>
            <person name="Ni X."/>
            <person name="Tian J."/>
            <person name="Zhou Y."/>
            <person name="Sheng Y."/>
            <person name="Liu T."/>
            <person name="Pan Y."/>
            <person name="Xia L."/>
            <person name="Li J."/>
            <person name="Zhao F."/>
            <person name="Cao W."/>
        </authorList>
    </citation>
    <scope>NUCLEOTIDE SEQUENCE</scope>
    <source>
        <strain evidence="1">Hyas-2018</strain>
    </source>
</reference>
<keyword evidence="2" id="KW-1185">Reference proteome</keyword>